<dbReference type="GO" id="GO:0017125">
    <property type="term" value="F:deoxycytidyl transferase activity"/>
    <property type="evidence" value="ECO:0007669"/>
    <property type="project" value="TreeGrafter"/>
</dbReference>
<dbReference type="Ensembl" id="ENSEBUT00000022886.1">
    <property type="protein sequence ID" value="ENSEBUP00000022310.1"/>
    <property type="gene ID" value="ENSEBUG00000013743.1"/>
</dbReference>
<dbReference type="PANTHER" id="PTHR45990">
    <property type="entry name" value="DNA REPAIR PROTEIN REV1"/>
    <property type="match status" value="1"/>
</dbReference>
<dbReference type="InterPro" id="IPR001357">
    <property type="entry name" value="BRCT_dom"/>
</dbReference>
<dbReference type="GO" id="GO:0070987">
    <property type="term" value="P:error-free translesion synthesis"/>
    <property type="evidence" value="ECO:0007669"/>
    <property type="project" value="TreeGrafter"/>
</dbReference>
<dbReference type="InterPro" id="IPR036420">
    <property type="entry name" value="BRCT_dom_sf"/>
</dbReference>
<dbReference type="Proteomes" id="UP000694388">
    <property type="component" value="Unplaced"/>
</dbReference>
<feature type="domain" description="BRCT" evidence="1">
    <location>
        <begin position="45"/>
        <end position="132"/>
    </location>
</feature>
<dbReference type="Gene3D" id="3.40.50.10190">
    <property type="entry name" value="BRCT domain"/>
    <property type="match status" value="1"/>
</dbReference>
<reference evidence="2" key="2">
    <citation type="submission" date="2025-09" db="UniProtKB">
        <authorList>
            <consortium name="Ensembl"/>
        </authorList>
    </citation>
    <scope>IDENTIFICATION</scope>
</reference>
<keyword evidence="3" id="KW-1185">Reference proteome</keyword>
<reference evidence="2" key="1">
    <citation type="submission" date="2025-08" db="UniProtKB">
        <authorList>
            <consortium name="Ensembl"/>
        </authorList>
    </citation>
    <scope>IDENTIFICATION</scope>
</reference>
<evidence type="ECO:0000313" key="2">
    <source>
        <dbReference type="Ensembl" id="ENSEBUP00000022310.1"/>
    </source>
</evidence>
<dbReference type="SUPFAM" id="SSF52113">
    <property type="entry name" value="BRCT domain"/>
    <property type="match status" value="1"/>
</dbReference>
<evidence type="ECO:0000313" key="3">
    <source>
        <dbReference type="Proteomes" id="UP000694388"/>
    </source>
</evidence>
<dbReference type="AlphaFoldDB" id="A0A8C4QY14"/>
<dbReference type="PANTHER" id="PTHR45990:SF1">
    <property type="entry name" value="DNA REPAIR PROTEIN REV1"/>
    <property type="match status" value="1"/>
</dbReference>
<dbReference type="Pfam" id="PF16589">
    <property type="entry name" value="BRCT_2"/>
    <property type="match status" value="1"/>
</dbReference>
<dbReference type="SMART" id="SM00292">
    <property type="entry name" value="BRCT"/>
    <property type="match status" value="1"/>
</dbReference>
<protein>
    <recommendedName>
        <fullName evidence="1">BRCT domain-containing protein</fullName>
    </recommendedName>
</protein>
<dbReference type="GO" id="GO:0003887">
    <property type="term" value="F:DNA-directed DNA polymerase activity"/>
    <property type="evidence" value="ECO:0007669"/>
    <property type="project" value="TreeGrafter"/>
</dbReference>
<evidence type="ECO:0000259" key="1">
    <source>
        <dbReference type="PROSITE" id="PS50172"/>
    </source>
</evidence>
<name>A0A8C4QY14_EPTBU</name>
<dbReference type="GeneTree" id="ENSGT00940000156374"/>
<accession>A0A8C4QY14</accession>
<sequence>MSRRGRWRRDAANNGWGNKGGYKAAKVAKLDEQFEAGAVSSNTWSCSAIFRGVAIYVDGYTSPTADELRRLMQQHGGRFHVYFSRSSTTHIIAVNLAHSKFQALLSHKVVHPQWITDSIAAGKLLSYVPYRLHSAHAHSQKTLNFSTAPFVDQASAGTIPSVACTGQRPVQAECILEKSSTRSSGDLNLDQEPVWA</sequence>
<dbReference type="GO" id="GO:0042276">
    <property type="term" value="P:error-prone translesion synthesis"/>
    <property type="evidence" value="ECO:0007669"/>
    <property type="project" value="TreeGrafter"/>
</dbReference>
<dbReference type="PROSITE" id="PS50172">
    <property type="entry name" value="BRCT"/>
    <property type="match status" value="1"/>
</dbReference>
<proteinExistence type="predicted"/>
<dbReference type="FunFam" id="3.40.50.10190:FF:000011">
    <property type="entry name" value="DNA repair protein REV1"/>
    <property type="match status" value="1"/>
</dbReference>
<organism evidence="2 3">
    <name type="scientific">Eptatretus burgeri</name>
    <name type="common">Inshore hagfish</name>
    <dbReference type="NCBI Taxonomy" id="7764"/>
    <lineage>
        <taxon>Eukaryota</taxon>
        <taxon>Metazoa</taxon>
        <taxon>Chordata</taxon>
        <taxon>Craniata</taxon>
        <taxon>Vertebrata</taxon>
        <taxon>Cyclostomata</taxon>
        <taxon>Myxini</taxon>
        <taxon>Myxiniformes</taxon>
        <taxon>Myxinidae</taxon>
        <taxon>Eptatretinae</taxon>
        <taxon>Eptatretus</taxon>
    </lineage>
</organism>
<dbReference type="CDD" id="cd17719">
    <property type="entry name" value="BRCT_Rev1"/>
    <property type="match status" value="1"/>
</dbReference>
<dbReference type="GO" id="GO:0005634">
    <property type="term" value="C:nucleus"/>
    <property type="evidence" value="ECO:0007669"/>
    <property type="project" value="TreeGrafter"/>
</dbReference>